<name>A0A1F5L014_PENAI</name>
<accession>A0A1F5L014</accession>
<evidence type="ECO:0000256" key="1">
    <source>
        <dbReference type="SAM" id="MobiDB-lite"/>
    </source>
</evidence>
<feature type="compositionally biased region" description="Basic and acidic residues" evidence="1">
    <location>
        <begin position="35"/>
        <end position="51"/>
    </location>
</feature>
<dbReference type="RefSeq" id="XP_022481861.1">
    <property type="nucleotide sequence ID" value="XM_022638283.1"/>
</dbReference>
<evidence type="ECO:0000313" key="3">
    <source>
        <dbReference type="Proteomes" id="UP000177622"/>
    </source>
</evidence>
<feature type="non-terminal residue" evidence="2">
    <location>
        <position position="51"/>
    </location>
</feature>
<dbReference type="Proteomes" id="UP000177622">
    <property type="component" value="Unassembled WGS sequence"/>
</dbReference>
<sequence>MDKKSLTAHQSPNQYSEQPIAISRETRPPLHRFAGRHDSIPLSVGDHRLQA</sequence>
<organism evidence="2 3">
    <name type="scientific">Penicillium arizonense</name>
    <dbReference type="NCBI Taxonomy" id="1835702"/>
    <lineage>
        <taxon>Eukaryota</taxon>
        <taxon>Fungi</taxon>
        <taxon>Dikarya</taxon>
        <taxon>Ascomycota</taxon>
        <taxon>Pezizomycotina</taxon>
        <taxon>Eurotiomycetes</taxon>
        <taxon>Eurotiomycetidae</taxon>
        <taxon>Eurotiales</taxon>
        <taxon>Aspergillaceae</taxon>
        <taxon>Penicillium</taxon>
    </lineage>
</organism>
<dbReference type="AlphaFoldDB" id="A0A1F5L014"/>
<reference evidence="2 3" key="1">
    <citation type="journal article" date="2016" name="Sci. Rep.">
        <title>Penicillium arizonense, a new, genome sequenced fungal species, reveals a high chemical diversity in secreted metabolites.</title>
        <authorList>
            <person name="Grijseels S."/>
            <person name="Nielsen J.C."/>
            <person name="Randelovic M."/>
            <person name="Nielsen J."/>
            <person name="Nielsen K.F."/>
            <person name="Workman M."/>
            <person name="Frisvad J.C."/>
        </authorList>
    </citation>
    <scope>NUCLEOTIDE SEQUENCE [LARGE SCALE GENOMIC DNA]</scope>
    <source>
        <strain evidence="2 3">CBS 141311</strain>
    </source>
</reference>
<gene>
    <name evidence="2" type="ORF">PENARI_c316G06525</name>
</gene>
<feature type="region of interest" description="Disordered" evidence="1">
    <location>
        <begin position="1"/>
        <end position="51"/>
    </location>
</feature>
<dbReference type="EMBL" id="LXJU01000316">
    <property type="protein sequence ID" value="OGE46387.1"/>
    <property type="molecule type" value="Genomic_DNA"/>
</dbReference>
<comment type="caution">
    <text evidence="2">The sequence shown here is derived from an EMBL/GenBank/DDBJ whole genome shotgun (WGS) entry which is preliminary data.</text>
</comment>
<dbReference type="GeneID" id="34583017"/>
<protein>
    <submittedName>
        <fullName evidence="2">Uncharacterized protein</fullName>
    </submittedName>
</protein>
<evidence type="ECO:0000313" key="2">
    <source>
        <dbReference type="EMBL" id="OGE46387.1"/>
    </source>
</evidence>
<proteinExistence type="predicted"/>
<feature type="compositionally biased region" description="Polar residues" evidence="1">
    <location>
        <begin position="7"/>
        <end position="17"/>
    </location>
</feature>
<keyword evidence="3" id="KW-1185">Reference proteome</keyword>